<keyword evidence="4" id="KW-0406">Ion transport</keyword>
<evidence type="ECO:0000256" key="11">
    <source>
        <dbReference type="RuleBase" id="RU003357"/>
    </source>
</evidence>
<keyword evidence="8 10" id="KW-0472">Membrane</keyword>
<dbReference type="PANTHER" id="PTHR47234:SF2">
    <property type="entry name" value="TONB-DEPENDENT RECEPTOR"/>
    <property type="match status" value="1"/>
</dbReference>
<reference evidence="14" key="1">
    <citation type="journal article" date="2019" name="Int. J. Syst. Evol. Microbiol.">
        <title>The Global Catalogue of Microorganisms (GCM) 10K type strain sequencing project: providing services to taxonomists for standard genome sequencing and annotation.</title>
        <authorList>
            <consortium name="The Broad Institute Genomics Platform"/>
            <consortium name="The Broad Institute Genome Sequencing Center for Infectious Disease"/>
            <person name="Wu L."/>
            <person name="Ma J."/>
        </authorList>
    </citation>
    <scope>NUCLEOTIDE SEQUENCE [LARGE SCALE GENOMIC DNA]</scope>
    <source>
        <strain evidence="14">CGMCC 1.10759</strain>
    </source>
</reference>
<dbReference type="InterPro" id="IPR000531">
    <property type="entry name" value="Beta-barrel_TonB"/>
</dbReference>
<dbReference type="Pfam" id="PF07715">
    <property type="entry name" value="Plug"/>
    <property type="match status" value="1"/>
</dbReference>
<sequence>MKRAAEEDRNELQRCLASIALALATTMLSTAVWAGEAIAGKRVAFDIPQQRADQALIEFAEQADVTFMFPYEVSRDRTANRVVGVYAVAEAITLLLRDTGLHAEFGVDGALTVSKGSPAPAYRRADHTTRDDTMGASKQRISFLARVTGAVGSLFSLGAAAQIADNGTTKVEPTTVEEVVVASSRITREGFNAPTPTTILGAEELQNSAVVNVADLLNESPAFSGSVTPSTTVVNSQNAGGNFLNLRGLGSARTLVLLNGRRHVPTRVTGSEVDINVIPSALLERVEVVTGGASAAWGSDAVAGVVNLVLRTDLDGFEGKLQSGISEQGDNEENLGTLAFGTGFAGGRGHFTAAAEMSRSEGVSPQTSRDWAIGAWGIVANPGYAPGNGQYRQLIVSGYGMSNGALGGLIVNGPLRGTQFGAGGEPIPYNYGSYVGSQYMAGGDAVWLGQNIAIKIPVDRDNVFSSAHFDLTDNLRVFAEASYATSTTESDLVPTYSLGATTIYRDNAFLPQSIRDRMTTLNLSSFLLGRFDYDLPLITTDIETTTRRGVLGLQGSVGEWKWELGYQYGKSRYDSKLHGNRIRANYALATDAVLDPATGRIVCRSTLTEPTNGCQPMNVFGVGSPSPQSVAYTTATQWLDAYYTQRAVDFSAQGPLFNTWAGEVSAAFGAGYRKEELSSAVDDLSASNAFLIGNPKANSGSFDVKEAFAEVVVPLLSGRAWSESLEFNGAVRHTDYNLSGKVTTWKGGLSWQINDQVRLRGTRSRDIRAPNLAELYTPYQLSLGNIIDPATNVQANTYFITTGNPNLDPEEADTTTFGIVYEPSWASGLRTSVDFYDIKVAGAISTISGQNIVNRCYSGAAHLCALITRDAGTGVITQVALSPVNLSELTTRGVDIELSYDLSMPVGKLGLRLLSTYVDELATSDGITTIDRAGDVGAGHGGVPHWKAQANLTYTLDPITANIEGRYIGGGKYDNTFGPYDINDNTIGSVFYLDTALRYALDADGRMEVYGRIQNLLDKDPPINVYNFSQSMATNFALYDVIGRSYVAGVRFKF</sequence>
<dbReference type="Proteomes" id="UP001595904">
    <property type="component" value="Unassembled WGS sequence"/>
</dbReference>
<dbReference type="InterPro" id="IPR037066">
    <property type="entry name" value="Plug_dom_sf"/>
</dbReference>
<evidence type="ECO:0000313" key="14">
    <source>
        <dbReference type="Proteomes" id="UP001595904"/>
    </source>
</evidence>
<comment type="similarity">
    <text evidence="10 11">Belongs to the TonB-dependent receptor family.</text>
</comment>
<dbReference type="Gene3D" id="2.170.130.10">
    <property type="entry name" value="TonB-dependent receptor, plug domain"/>
    <property type="match status" value="1"/>
</dbReference>
<comment type="caution">
    <text evidence="13">The sequence shown here is derived from an EMBL/GenBank/DDBJ whole genome shotgun (WGS) entry which is preliminary data.</text>
</comment>
<evidence type="ECO:0000313" key="13">
    <source>
        <dbReference type="EMBL" id="MFC4314774.1"/>
    </source>
</evidence>
<evidence type="ECO:0000256" key="5">
    <source>
        <dbReference type="ARBA" id="ARBA00022692"/>
    </source>
</evidence>
<keyword evidence="5 10" id="KW-0812">Transmembrane</keyword>
<dbReference type="RefSeq" id="WP_380606233.1">
    <property type="nucleotide sequence ID" value="NZ_JBHSDU010000015.1"/>
</dbReference>
<dbReference type="Pfam" id="PF00593">
    <property type="entry name" value="TonB_dep_Rec_b-barrel"/>
    <property type="match status" value="1"/>
</dbReference>
<dbReference type="PANTHER" id="PTHR47234">
    <property type="match status" value="1"/>
</dbReference>
<dbReference type="Gene3D" id="2.40.170.20">
    <property type="entry name" value="TonB-dependent receptor, beta-barrel domain"/>
    <property type="match status" value="1"/>
</dbReference>
<evidence type="ECO:0000256" key="2">
    <source>
        <dbReference type="ARBA" id="ARBA00022448"/>
    </source>
</evidence>
<dbReference type="InterPro" id="IPR012910">
    <property type="entry name" value="Plug_dom"/>
</dbReference>
<evidence type="ECO:0000256" key="9">
    <source>
        <dbReference type="ARBA" id="ARBA00023237"/>
    </source>
</evidence>
<feature type="domain" description="Secretin/TonB short N-terminal" evidence="12">
    <location>
        <begin position="65"/>
        <end position="116"/>
    </location>
</feature>
<evidence type="ECO:0000256" key="8">
    <source>
        <dbReference type="ARBA" id="ARBA00023136"/>
    </source>
</evidence>
<dbReference type="InterPro" id="IPR039426">
    <property type="entry name" value="TonB-dep_rcpt-like"/>
</dbReference>
<proteinExistence type="inferred from homology"/>
<evidence type="ECO:0000256" key="4">
    <source>
        <dbReference type="ARBA" id="ARBA00022496"/>
    </source>
</evidence>
<keyword evidence="2 10" id="KW-0813">Transport</keyword>
<dbReference type="SUPFAM" id="SSF56935">
    <property type="entry name" value="Porins"/>
    <property type="match status" value="1"/>
</dbReference>
<accession>A0ABV8T7J0</accession>
<evidence type="ECO:0000256" key="6">
    <source>
        <dbReference type="ARBA" id="ARBA00023004"/>
    </source>
</evidence>
<dbReference type="InterPro" id="IPR036942">
    <property type="entry name" value="Beta-barrel_TonB_sf"/>
</dbReference>
<dbReference type="EMBL" id="JBHSDU010000015">
    <property type="protein sequence ID" value="MFC4314774.1"/>
    <property type="molecule type" value="Genomic_DNA"/>
</dbReference>
<comment type="subcellular location">
    <subcellularLocation>
        <location evidence="1 10">Cell outer membrane</location>
        <topology evidence="1 10">Multi-pass membrane protein</topology>
    </subcellularLocation>
</comment>
<keyword evidence="4" id="KW-0410">Iron transport</keyword>
<keyword evidence="3 10" id="KW-1134">Transmembrane beta strand</keyword>
<gene>
    <name evidence="13" type="ORF">ACFPN2_37265</name>
</gene>
<keyword evidence="7 11" id="KW-0798">TonB box</keyword>
<dbReference type="SMART" id="SM00965">
    <property type="entry name" value="STN"/>
    <property type="match status" value="1"/>
</dbReference>
<evidence type="ECO:0000256" key="1">
    <source>
        <dbReference type="ARBA" id="ARBA00004571"/>
    </source>
</evidence>
<evidence type="ECO:0000256" key="3">
    <source>
        <dbReference type="ARBA" id="ARBA00022452"/>
    </source>
</evidence>
<evidence type="ECO:0000256" key="10">
    <source>
        <dbReference type="PROSITE-ProRule" id="PRU01360"/>
    </source>
</evidence>
<dbReference type="PROSITE" id="PS52016">
    <property type="entry name" value="TONB_DEPENDENT_REC_3"/>
    <property type="match status" value="1"/>
</dbReference>
<evidence type="ECO:0000259" key="12">
    <source>
        <dbReference type="SMART" id="SM00965"/>
    </source>
</evidence>
<dbReference type="InterPro" id="IPR011662">
    <property type="entry name" value="Secretin/TonB_short_N"/>
</dbReference>
<dbReference type="Gene3D" id="3.55.50.30">
    <property type="match status" value="1"/>
</dbReference>
<keyword evidence="9 10" id="KW-0998">Cell outer membrane</keyword>
<dbReference type="CDD" id="cd01347">
    <property type="entry name" value="ligand_gated_channel"/>
    <property type="match status" value="1"/>
</dbReference>
<keyword evidence="13" id="KW-0675">Receptor</keyword>
<protein>
    <submittedName>
        <fullName evidence="13">TonB-dependent receptor</fullName>
    </submittedName>
</protein>
<evidence type="ECO:0000256" key="7">
    <source>
        <dbReference type="ARBA" id="ARBA00023077"/>
    </source>
</evidence>
<organism evidence="13 14">
    <name type="scientific">Steroidobacter flavus</name>
    <dbReference type="NCBI Taxonomy" id="1842136"/>
    <lineage>
        <taxon>Bacteria</taxon>
        <taxon>Pseudomonadati</taxon>
        <taxon>Pseudomonadota</taxon>
        <taxon>Gammaproteobacteria</taxon>
        <taxon>Steroidobacterales</taxon>
        <taxon>Steroidobacteraceae</taxon>
        <taxon>Steroidobacter</taxon>
    </lineage>
</organism>
<name>A0ABV8T7J0_9GAMM</name>
<keyword evidence="6" id="KW-0408">Iron</keyword>
<keyword evidence="14" id="KW-1185">Reference proteome</keyword>